<sequence length="343" mass="37896">MWKKRIAIIVSIIAACFLIPYSLPIVFALLTAIVLEGLIQKLQHSLKFSRIYAVLVAFLLYVVSITLIGFFIIRTIVTQVVALSKVTPSFVKELYETTIYPNIIKWKYYSNALPTEVISSIENAIESTINSLDTLLKGTVELIISFAATVPGFLLEFLIYLVALVFISLELPNIKEKVKSFLTDETKYKTKIVITQLMQAGVGFIKAQIVLSLLTFVMAYVGLWLLNVPYTALLSLLIVIVDILPILGTGSVLVPWGIFALTQGQDSLAIGLFILFGVITVVRRVVEPKVFSTNMGISPLAALISLYIGFKLLGFVGLFLGPALVILYDALRKVGVIQINFKI</sequence>
<reference evidence="7 8" key="1">
    <citation type="submission" date="2015-11" db="EMBL/GenBank/DDBJ databases">
        <title>Bacillus caseinolyticus sp nov.</title>
        <authorList>
            <person name="Dastager S.G."/>
            <person name="Mawlankar R."/>
        </authorList>
    </citation>
    <scope>NUCLEOTIDE SEQUENCE [LARGE SCALE GENOMIC DNA]</scope>
    <source>
        <strain evidence="7 8">SGD-V-76</strain>
    </source>
</reference>
<evidence type="ECO:0000256" key="1">
    <source>
        <dbReference type="ARBA" id="ARBA00004141"/>
    </source>
</evidence>
<accession>A0A0V8JNU0</accession>
<dbReference type="NCBIfam" id="TIGR02872">
    <property type="entry name" value="spore_ytvI"/>
    <property type="match status" value="1"/>
</dbReference>
<dbReference type="EMBL" id="LNQP01000016">
    <property type="protein sequence ID" value="KSU88723.1"/>
    <property type="molecule type" value="Genomic_DNA"/>
</dbReference>
<proteinExistence type="inferred from homology"/>
<protein>
    <submittedName>
        <fullName evidence="7">Sporulation protein</fullName>
    </submittedName>
</protein>
<dbReference type="GO" id="GO:0016020">
    <property type="term" value="C:membrane"/>
    <property type="evidence" value="ECO:0007669"/>
    <property type="project" value="UniProtKB-SubCell"/>
</dbReference>
<dbReference type="PANTHER" id="PTHR21716:SF68">
    <property type="entry name" value="TRANSPORT PROTEIN YTVI-RELATED"/>
    <property type="match status" value="1"/>
</dbReference>
<organism evidence="7 8">
    <name type="scientific">Priestia veravalensis</name>
    <dbReference type="NCBI Taxonomy" id="1414648"/>
    <lineage>
        <taxon>Bacteria</taxon>
        <taxon>Bacillati</taxon>
        <taxon>Bacillota</taxon>
        <taxon>Bacilli</taxon>
        <taxon>Bacillales</taxon>
        <taxon>Bacillaceae</taxon>
        <taxon>Priestia</taxon>
    </lineage>
</organism>
<comment type="caution">
    <text evidence="7">The sequence shown here is derived from an EMBL/GenBank/DDBJ whole genome shotgun (WGS) entry which is preliminary data.</text>
</comment>
<dbReference type="RefSeq" id="WP_025908472.1">
    <property type="nucleotide sequence ID" value="NZ_KQ758635.1"/>
</dbReference>
<comment type="subcellular location">
    <subcellularLocation>
        <location evidence="1">Membrane</location>
        <topology evidence="1">Multi-pass membrane protein</topology>
    </subcellularLocation>
</comment>
<feature type="transmembrane region" description="Helical" evidence="6">
    <location>
        <begin position="142"/>
        <end position="169"/>
    </location>
</feature>
<dbReference type="PANTHER" id="PTHR21716">
    <property type="entry name" value="TRANSMEMBRANE PROTEIN"/>
    <property type="match status" value="1"/>
</dbReference>
<feature type="transmembrane region" description="Helical" evidence="6">
    <location>
        <begin position="207"/>
        <end position="226"/>
    </location>
</feature>
<keyword evidence="5 6" id="KW-0472">Membrane</keyword>
<feature type="transmembrane region" description="Helical" evidence="6">
    <location>
        <begin position="306"/>
        <end position="328"/>
    </location>
</feature>
<dbReference type="Proteomes" id="UP000053681">
    <property type="component" value="Unassembled WGS sequence"/>
</dbReference>
<feature type="transmembrane region" description="Helical" evidence="6">
    <location>
        <begin position="6"/>
        <end position="39"/>
    </location>
</feature>
<dbReference type="InterPro" id="IPR014227">
    <property type="entry name" value="YtvI-like"/>
</dbReference>
<dbReference type="AlphaFoldDB" id="A0A0V8JNU0"/>
<dbReference type="GeneID" id="93680975"/>
<evidence type="ECO:0000256" key="6">
    <source>
        <dbReference type="SAM" id="Phobius"/>
    </source>
</evidence>
<evidence type="ECO:0000256" key="4">
    <source>
        <dbReference type="ARBA" id="ARBA00022989"/>
    </source>
</evidence>
<name>A0A0V8JNU0_9BACI</name>
<gene>
    <name evidence="7" type="ORF">AS180_06155</name>
</gene>
<feature type="transmembrane region" description="Helical" evidence="6">
    <location>
        <begin position="232"/>
        <end position="256"/>
    </location>
</feature>
<dbReference type="Pfam" id="PF01594">
    <property type="entry name" value="AI-2E_transport"/>
    <property type="match status" value="1"/>
</dbReference>
<evidence type="ECO:0000313" key="8">
    <source>
        <dbReference type="Proteomes" id="UP000053681"/>
    </source>
</evidence>
<comment type="similarity">
    <text evidence="2">Belongs to the autoinducer-2 exporter (AI-2E) (TC 2.A.86) family.</text>
</comment>
<evidence type="ECO:0000256" key="2">
    <source>
        <dbReference type="ARBA" id="ARBA00009773"/>
    </source>
</evidence>
<dbReference type="PROSITE" id="PS51257">
    <property type="entry name" value="PROKAR_LIPOPROTEIN"/>
    <property type="match status" value="1"/>
</dbReference>
<keyword evidence="3 6" id="KW-0812">Transmembrane</keyword>
<evidence type="ECO:0000313" key="7">
    <source>
        <dbReference type="EMBL" id="KSU88723.1"/>
    </source>
</evidence>
<dbReference type="InterPro" id="IPR002549">
    <property type="entry name" value="AI-2E-like"/>
</dbReference>
<evidence type="ECO:0000256" key="3">
    <source>
        <dbReference type="ARBA" id="ARBA00022692"/>
    </source>
</evidence>
<feature type="transmembrane region" description="Helical" evidence="6">
    <location>
        <begin position="268"/>
        <end position="286"/>
    </location>
</feature>
<keyword evidence="4 6" id="KW-1133">Transmembrane helix</keyword>
<dbReference type="GO" id="GO:0055085">
    <property type="term" value="P:transmembrane transport"/>
    <property type="evidence" value="ECO:0007669"/>
    <property type="project" value="TreeGrafter"/>
</dbReference>
<keyword evidence="8" id="KW-1185">Reference proteome</keyword>
<feature type="transmembrane region" description="Helical" evidence="6">
    <location>
        <begin position="51"/>
        <end position="73"/>
    </location>
</feature>
<evidence type="ECO:0000256" key="5">
    <source>
        <dbReference type="ARBA" id="ARBA00023136"/>
    </source>
</evidence>